<name>A0A2N1MXK5_9GLOM</name>
<organism evidence="1 2">
    <name type="scientific">Rhizophagus irregularis</name>
    <dbReference type="NCBI Taxonomy" id="588596"/>
    <lineage>
        <taxon>Eukaryota</taxon>
        <taxon>Fungi</taxon>
        <taxon>Fungi incertae sedis</taxon>
        <taxon>Mucoromycota</taxon>
        <taxon>Glomeromycotina</taxon>
        <taxon>Glomeromycetes</taxon>
        <taxon>Glomerales</taxon>
        <taxon>Glomeraceae</taxon>
        <taxon>Rhizophagus</taxon>
    </lineage>
</organism>
<protein>
    <submittedName>
        <fullName evidence="1">Uncharacterized protein</fullName>
    </submittedName>
</protein>
<accession>A0A2N1MXK5</accession>
<sequence length="214" mass="24852">MRARKKKGNQQKKMLQQFKDGLGTDGCIYEFSMAETYKLRRGKGYYKSSWITVQKDVMIQAHCLSHEKGNGSKFAFHLLQMDGHLLFLWAHGIYSTHYMGDITKLAHNEVDDLNYTILQMLRNNSEETQICGIHGYSSKNDKDYLANFACTACTIAHIEVKEAERQVPDSHIEGFHIEVLIFCTLVNVRKELWIFSILFVVCWNRTNWNNVPNH</sequence>
<dbReference type="AlphaFoldDB" id="A0A2N1MXK5"/>
<comment type="caution">
    <text evidence="1">The sequence shown here is derived from an EMBL/GenBank/DDBJ whole genome shotgun (WGS) entry which is preliminary data.</text>
</comment>
<gene>
    <name evidence="1" type="ORF">RhiirC2_714880</name>
</gene>
<evidence type="ECO:0000313" key="1">
    <source>
        <dbReference type="EMBL" id="PKK66393.1"/>
    </source>
</evidence>
<reference evidence="1 2" key="2">
    <citation type="submission" date="2017-10" db="EMBL/GenBank/DDBJ databases">
        <title>Extensive intraspecific genome diversity in a model arbuscular mycorrhizal fungus.</title>
        <authorList>
            <person name="Chen E.C.H."/>
            <person name="Morin E."/>
            <person name="Baudet D."/>
            <person name="Noel J."/>
            <person name="Ndikumana S."/>
            <person name="Charron P."/>
            <person name="St-Onge C."/>
            <person name="Giorgi J."/>
            <person name="Grigoriev I.V."/>
            <person name="Roux C."/>
            <person name="Martin F.M."/>
            <person name="Corradi N."/>
        </authorList>
    </citation>
    <scope>NUCLEOTIDE SEQUENCE [LARGE SCALE GENOMIC DNA]</scope>
    <source>
        <strain evidence="1 2">C2</strain>
    </source>
</reference>
<dbReference type="EMBL" id="LLXL01001098">
    <property type="protein sequence ID" value="PKK66393.1"/>
    <property type="molecule type" value="Genomic_DNA"/>
</dbReference>
<proteinExistence type="predicted"/>
<reference evidence="1 2" key="1">
    <citation type="submission" date="2016-04" db="EMBL/GenBank/DDBJ databases">
        <title>Genome analyses suggest a sexual origin of heterokaryosis in a supposedly ancient asexual fungus.</title>
        <authorList>
            <person name="Ropars J."/>
            <person name="Sedzielewska K."/>
            <person name="Noel J."/>
            <person name="Charron P."/>
            <person name="Farinelli L."/>
            <person name="Marton T."/>
            <person name="Kruger M."/>
            <person name="Pelin A."/>
            <person name="Brachmann A."/>
            <person name="Corradi N."/>
        </authorList>
    </citation>
    <scope>NUCLEOTIDE SEQUENCE [LARGE SCALE GENOMIC DNA]</scope>
    <source>
        <strain evidence="1 2">C2</strain>
    </source>
</reference>
<dbReference type="Proteomes" id="UP000233469">
    <property type="component" value="Unassembled WGS sequence"/>
</dbReference>
<evidence type="ECO:0000313" key="2">
    <source>
        <dbReference type="Proteomes" id="UP000233469"/>
    </source>
</evidence>